<organism evidence="2 3">
    <name type="scientific">Puccinia coronata f. sp. avenae</name>
    <dbReference type="NCBI Taxonomy" id="200324"/>
    <lineage>
        <taxon>Eukaryota</taxon>
        <taxon>Fungi</taxon>
        <taxon>Dikarya</taxon>
        <taxon>Basidiomycota</taxon>
        <taxon>Pucciniomycotina</taxon>
        <taxon>Pucciniomycetes</taxon>
        <taxon>Pucciniales</taxon>
        <taxon>Pucciniaceae</taxon>
        <taxon>Puccinia</taxon>
    </lineage>
</organism>
<keyword evidence="3" id="KW-1185">Reference proteome</keyword>
<dbReference type="Proteomes" id="UP000235388">
    <property type="component" value="Unassembled WGS sequence"/>
</dbReference>
<accession>A0A2N5UC81</accession>
<dbReference type="SUPFAM" id="SSF54695">
    <property type="entry name" value="POZ domain"/>
    <property type="match status" value="1"/>
</dbReference>
<gene>
    <name evidence="2" type="ORF">PCANC_19852</name>
    <name evidence="1" type="ORF">PCASD_24421</name>
</gene>
<dbReference type="STRING" id="200324.A0A2N5UC81"/>
<dbReference type="InterPro" id="IPR011333">
    <property type="entry name" value="SKP1/BTB/POZ_sf"/>
</dbReference>
<comment type="caution">
    <text evidence="2">The sequence shown here is derived from an EMBL/GenBank/DDBJ whole genome shotgun (WGS) entry which is preliminary data.</text>
</comment>
<evidence type="ECO:0008006" key="5">
    <source>
        <dbReference type="Google" id="ProtNLM"/>
    </source>
</evidence>
<dbReference type="EMBL" id="PGCI01000560">
    <property type="protein sequence ID" value="PLW25203.1"/>
    <property type="molecule type" value="Genomic_DNA"/>
</dbReference>
<dbReference type="Proteomes" id="UP000235392">
    <property type="component" value="Unassembled WGS sequence"/>
</dbReference>
<evidence type="ECO:0000313" key="3">
    <source>
        <dbReference type="Proteomes" id="UP000235388"/>
    </source>
</evidence>
<evidence type="ECO:0000313" key="1">
    <source>
        <dbReference type="EMBL" id="PLW25203.1"/>
    </source>
</evidence>
<dbReference type="Gene3D" id="3.30.710.10">
    <property type="entry name" value="Potassium Channel Kv1.1, Chain A"/>
    <property type="match status" value="1"/>
</dbReference>
<evidence type="ECO:0000313" key="4">
    <source>
        <dbReference type="Proteomes" id="UP000235392"/>
    </source>
</evidence>
<proteinExistence type="predicted"/>
<reference evidence="3 4" key="1">
    <citation type="submission" date="2017-11" db="EMBL/GenBank/DDBJ databases">
        <title>De novo assembly and phasing of dikaryotic genomes from two isolates of Puccinia coronata f. sp. avenae, the causal agent of oat crown rust.</title>
        <authorList>
            <person name="Miller M.E."/>
            <person name="Zhang Y."/>
            <person name="Omidvar V."/>
            <person name="Sperschneider J."/>
            <person name="Schwessinger B."/>
            <person name="Raley C."/>
            <person name="Palmer J.M."/>
            <person name="Garnica D."/>
            <person name="Upadhyaya N."/>
            <person name="Rathjen J."/>
            <person name="Taylor J.M."/>
            <person name="Park R.F."/>
            <person name="Dodds P.N."/>
            <person name="Hirsch C.D."/>
            <person name="Kianian S.F."/>
            <person name="Figueroa M."/>
        </authorList>
    </citation>
    <scope>NUCLEOTIDE SEQUENCE [LARGE SCALE GENOMIC DNA]</scope>
    <source>
        <strain evidence="2">12NC29</strain>
        <strain evidence="1">12SD80</strain>
    </source>
</reference>
<sequence length="338" mass="38133">MAESVVTSVPDPSTLSPLLSIQARHANSSKPGSSSSPHLIHLDLRNNAFAIDREALMELPESILLCLFPNGVVLSQKQQQLQQRQPNEQSNDMGSDDEEHEVYYVDFDPSCLSFILNFYTQARLSYYGTHTRPLEPVQVQSHIPSPLFYRQAIIVLREELEYFAIPSATDPPLDPNQIGNANLLTELKQKCGASLLEQQNIFTALQRNVKRENNVAEQHLIDMLCMSGFTRDDLWGYRSPEPQRCSISSLALVLLKTGITHESQGGVEMTGPPNLARMNPQVNSGQLTTAQKLLLFWRKPARKCWWDATVVSLTLSDQQPRAIKLWARRVWTLELSLI</sequence>
<dbReference type="PANTHER" id="PTHR13384">
    <property type="entry name" value="G PATCH DOMAIN-CONTAINING PROTEIN 1"/>
    <property type="match status" value="1"/>
</dbReference>
<protein>
    <recommendedName>
        <fullName evidence="5">WHI2-like protein P4H10.16c</fullName>
    </recommendedName>
</protein>
<dbReference type="PANTHER" id="PTHR13384:SF16">
    <property type="entry name" value="GROWTH REGULATION PROTEIN"/>
    <property type="match status" value="1"/>
</dbReference>
<evidence type="ECO:0000313" key="2">
    <source>
        <dbReference type="EMBL" id="PLW35353.1"/>
    </source>
</evidence>
<dbReference type="OrthoDB" id="9451547at2759"/>
<dbReference type="GO" id="GO:0005634">
    <property type="term" value="C:nucleus"/>
    <property type="evidence" value="ECO:0007669"/>
    <property type="project" value="TreeGrafter"/>
</dbReference>
<dbReference type="GO" id="GO:0003723">
    <property type="term" value="F:RNA binding"/>
    <property type="evidence" value="ECO:0007669"/>
    <property type="project" value="TreeGrafter"/>
</dbReference>
<name>A0A2N5UC81_9BASI</name>
<dbReference type="EMBL" id="PGCJ01000259">
    <property type="protein sequence ID" value="PLW35353.1"/>
    <property type="molecule type" value="Genomic_DNA"/>
</dbReference>
<dbReference type="AlphaFoldDB" id="A0A2N5UC81"/>